<dbReference type="EMBL" id="JADCKB010000006">
    <property type="protein sequence ID" value="MBE5039602.1"/>
    <property type="molecule type" value="Genomic_DNA"/>
</dbReference>
<sequence>MRRFFTDPAYVDENTAQIIEDAEHITRVLRMKVGDEILLFDGTGYEYKAVLTVIDSKECQAKILEKYHSAQEPQIQVTIFQGLPKSGKMEVIIQKAVELGVFDIVPMITERCVAKMETDKKVTEKLKRWNRIALEAAKQCGRGRVPQVLPPVPFHTAVQKAVNMDLGLMPYEILGHQGDRSLKKILQSVSCKNIGVLIGPEGGFSDAEAEQAKQMGIMLTGLGKRILRTETVSGTLLSIIMYEKNEM</sequence>
<dbReference type="Pfam" id="PF20260">
    <property type="entry name" value="PUA_4"/>
    <property type="match status" value="1"/>
</dbReference>
<dbReference type="GO" id="GO:0070042">
    <property type="term" value="F:rRNA (uridine-N3-)-methyltransferase activity"/>
    <property type="evidence" value="ECO:0007669"/>
    <property type="project" value="TreeGrafter"/>
</dbReference>
<dbReference type="SUPFAM" id="SSF75217">
    <property type="entry name" value="alpha/beta knot"/>
    <property type="match status" value="1"/>
</dbReference>
<feature type="domain" description="Ribosomal RNA small subunit methyltransferase E PUA-like" evidence="14">
    <location>
        <begin position="20"/>
        <end position="64"/>
    </location>
</feature>
<evidence type="ECO:0000256" key="5">
    <source>
        <dbReference type="ARBA" id="ARBA00022490"/>
    </source>
</evidence>
<comment type="similarity">
    <text evidence="2 12">Belongs to the RNA methyltransferase RsmE family.</text>
</comment>
<keyword evidence="9 12" id="KW-0949">S-adenosyl-L-methionine</keyword>
<evidence type="ECO:0000256" key="3">
    <source>
        <dbReference type="ARBA" id="ARBA00012328"/>
    </source>
</evidence>
<dbReference type="InterPro" id="IPR029026">
    <property type="entry name" value="tRNA_m1G_MTases_N"/>
</dbReference>
<evidence type="ECO:0000256" key="6">
    <source>
        <dbReference type="ARBA" id="ARBA00022552"/>
    </source>
</evidence>
<dbReference type="PANTHER" id="PTHR30027:SF3">
    <property type="entry name" value="16S RRNA (URACIL(1498)-N(3))-METHYLTRANSFERASE"/>
    <property type="match status" value="1"/>
</dbReference>
<evidence type="ECO:0000313" key="16">
    <source>
        <dbReference type="Proteomes" id="UP000806542"/>
    </source>
</evidence>
<keyword evidence="5 12" id="KW-0963">Cytoplasm</keyword>
<dbReference type="Pfam" id="PF04452">
    <property type="entry name" value="Methyltrans_RNA"/>
    <property type="match status" value="1"/>
</dbReference>
<dbReference type="PIRSF" id="PIRSF015601">
    <property type="entry name" value="MTase_slr0722"/>
    <property type="match status" value="1"/>
</dbReference>
<dbReference type="InterPro" id="IPR029028">
    <property type="entry name" value="Alpha/beta_knot_MTases"/>
</dbReference>
<evidence type="ECO:0000256" key="9">
    <source>
        <dbReference type="ARBA" id="ARBA00022691"/>
    </source>
</evidence>
<dbReference type="NCBIfam" id="TIGR00046">
    <property type="entry name" value="RsmE family RNA methyltransferase"/>
    <property type="match status" value="1"/>
</dbReference>
<gene>
    <name evidence="15" type="ORF">INF28_03885</name>
</gene>
<keyword evidence="7 12" id="KW-0489">Methyltransferase</keyword>
<evidence type="ECO:0000256" key="2">
    <source>
        <dbReference type="ARBA" id="ARBA00005528"/>
    </source>
</evidence>
<dbReference type="GO" id="GO:0070475">
    <property type="term" value="P:rRNA base methylation"/>
    <property type="evidence" value="ECO:0007669"/>
    <property type="project" value="TreeGrafter"/>
</dbReference>
<evidence type="ECO:0000259" key="14">
    <source>
        <dbReference type="Pfam" id="PF20260"/>
    </source>
</evidence>
<dbReference type="AlphaFoldDB" id="A0A9D5M535"/>
<dbReference type="Proteomes" id="UP000806542">
    <property type="component" value="Unassembled WGS sequence"/>
</dbReference>
<dbReference type="SUPFAM" id="SSF88697">
    <property type="entry name" value="PUA domain-like"/>
    <property type="match status" value="1"/>
</dbReference>
<dbReference type="EC" id="2.1.1.193" evidence="3 12"/>
<evidence type="ECO:0000256" key="10">
    <source>
        <dbReference type="ARBA" id="ARBA00025699"/>
    </source>
</evidence>
<evidence type="ECO:0000259" key="13">
    <source>
        <dbReference type="Pfam" id="PF04452"/>
    </source>
</evidence>
<dbReference type="Gene3D" id="3.40.1280.10">
    <property type="match status" value="1"/>
</dbReference>
<comment type="catalytic activity">
    <reaction evidence="11 12">
        <text>uridine(1498) in 16S rRNA + S-adenosyl-L-methionine = N(3)-methyluridine(1498) in 16S rRNA + S-adenosyl-L-homocysteine + H(+)</text>
        <dbReference type="Rhea" id="RHEA:42920"/>
        <dbReference type="Rhea" id="RHEA-COMP:10283"/>
        <dbReference type="Rhea" id="RHEA-COMP:10284"/>
        <dbReference type="ChEBI" id="CHEBI:15378"/>
        <dbReference type="ChEBI" id="CHEBI:57856"/>
        <dbReference type="ChEBI" id="CHEBI:59789"/>
        <dbReference type="ChEBI" id="CHEBI:65315"/>
        <dbReference type="ChEBI" id="CHEBI:74502"/>
        <dbReference type="EC" id="2.1.1.193"/>
    </reaction>
</comment>
<dbReference type="InterPro" id="IPR046886">
    <property type="entry name" value="RsmE_MTase_dom"/>
</dbReference>
<proteinExistence type="inferred from homology"/>
<dbReference type="CDD" id="cd18084">
    <property type="entry name" value="RsmE-like"/>
    <property type="match status" value="1"/>
</dbReference>
<accession>A0A9D5M535</accession>
<dbReference type="NCBIfam" id="NF008692">
    <property type="entry name" value="PRK11713.1-5"/>
    <property type="match status" value="1"/>
</dbReference>
<feature type="domain" description="Ribosomal RNA small subunit methyltransferase E methyltransferase" evidence="13">
    <location>
        <begin position="73"/>
        <end position="240"/>
    </location>
</feature>
<evidence type="ECO:0000256" key="11">
    <source>
        <dbReference type="ARBA" id="ARBA00047944"/>
    </source>
</evidence>
<keyword evidence="6 12" id="KW-0698">rRNA processing</keyword>
<dbReference type="PANTHER" id="PTHR30027">
    <property type="entry name" value="RIBOSOMAL RNA SMALL SUBUNIT METHYLTRANSFERASE E"/>
    <property type="match status" value="1"/>
</dbReference>
<evidence type="ECO:0000256" key="1">
    <source>
        <dbReference type="ARBA" id="ARBA00004496"/>
    </source>
</evidence>
<keyword evidence="16" id="KW-1185">Reference proteome</keyword>
<comment type="function">
    <text evidence="10 12">Specifically methylates the N3 position of the uracil ring of uridine 1498 (m3U1498) in 16S rRNA. Acts on the fully assembled 30S ribosomal subunit.</text>
</comment>
<dbReference type="InterPro" id="IPR046887">
    <property type="entry name" value="RsmE_PUA-like"/>
</dbReference>
<dbReference type="GO" id="GO:0005737">
    <property type="term" value="C:cytoplasm"/>
    <property type="evidence" value="ECO:0007669"/>
    <property type="project" value="UniProtKB-SubCell"/>
</dbReference>
<comment type="subcellular location">
    <subcellularLocation>
        <location evidence="1 12">Cytoplasm</location>
    </subcellularLocation>
</comment>
<keyword evidence="8 12" id="KW-0808">Transferase</keyword>
<dbReference type="RefSeq" id="WP_226392165.1">
    <property type="nucleotide sequence ID" value="NZ_JADCKB010000006.1"/>
</dbReference>
<evidence type="ECO:0000256" key="7">
    <source>
        <dbReference type="ARBA" id="ARBA00022603"/>
    </source>
</evidence>
<organism evidence="15 16">
    <name type="scientific">Ructibacterium gallinarum</name>
    <dbReference type="NCBI Taxonomy" id="2779355"/>
    <lineage>
        <taxon>Bacteria</taxon>
        <taxon>Bacillati</taxon>
        <taxon>Bacillota</taxon>
        <taxon>Clostridia</taxon>
        <taxon>Eubacteriales</taxon>
        <taxon>Oscillospiraceae</taxon>
        <taxon>Ructibacterium</taxon>
    </lineage>
</organism>
<dbReference type="InterPro" id="IPR006700">
    <property type="entry name" value="RsmE"/>
</dbReference>
<comment type="caution">
    <text evidence="15">The sequence shown here is derived from an EMBL/GenBank/DDBJ whole genome shotgun (WGS) entry which is preliminary data.</text>
</comment>
<name>A0A9D5M535_9FIRM</name>
<evidence type="ECO:0000313" key="15">
    <source>
        <dbReference type="EMBL" id="MBE5039602.1"/>
    </source>
</evidence>
<reference evidence="15" key="1">
    <citation type="submission" date="2020-10" db="EMBL/GenBank/DDBJ databases">
        <title>ChiBAC.</title>
        <authorList>
            <person name="Zenner C."/>
            <person name="Hitch T.C.A."/>
            <person name="Clavel T."/>
        </authorList>
    </citation>
    <scope>NUCLEOTIDE SEQUENCE</scope>
    <source>
        <strain evidence="15">DSM 107454</strain>
    </source>
</reference>
<evidence type="ECO:0000256" key="8">
    <source>
        <dbReference type="ARBA" id="ARBA00022679"/>
    </source>
</evidence>
<protein>
    <recommendedName>
        <fullName evidence="4 12">Ribosomal RNA small subunit methyltransferase E</fullName>
        <ecNumber evidence="3 12">2.1.1.193</ecNumber>
    </recommendedName>
</protein>
<evidence type="ECO:0000256" key="12">
    <source>
        <dbReference type="PIRNR" id="PIRNR015601"/>
    </source>
</evidence>
<evidence type="ECO:0000256" key="4">
    <source>
        <dbReference type="ARBA" id="ARBA00013673"/>
    </source>
</evidence>
<dbReference type="InterPro" id="IPR015947">
    <property type="entry name" value="PUA-like_sf"/>
</dbReference>